<reference evidence="3 4" key="1">
    <citation type="submission" date="2018-10" db="EMBL/GenBank/DDBJ databases">
        <title>Isolation, diversity and antifungal activity of actinobacteria from wheat.</title>
        <authorList>
            <person name="Han C."/>
        </authorList>
    </citation>
    <scope>NUCLEOTIDE SEQUENCE [LARGE SCALE GENOMIC DNA]</scope>
    <source>
        <strain evidence="3 4">NEAU-YY642</strain>
    </source>
</reference>
<gene>
    <name evidence="3" type="ORF">EBN88_03335</name>
</gene>
<keyword evidence="1" id="KW-0812">Transmembrane</keyword>
<keyword evidence="1" id="KW-1133">Transmembrane helix</keyword>
<keyword evidence="4" id="KW-1185">Reference proteome</keyword>
<comment type="caution">
    <text evidence="3">The sequence shown here is derived from an EMBL/GenBank/DDBJ whole genome shotgun (WGS) entry which is preliminary data.</text>
</comment>
<name>A0A3M2M6S1_9ACTN</name>
<sequence length="241" mass="27409">MRLMARRRGRRRRRNRRLTAAGIALLAAVVIFWSRIWPFVLAAVGLAGVGALVWWGWRTHREIRAKDAVFRAEQRVLDANRTLEKVDKLHWQDFERMVAAMLREGGCTEVEWVGGKGDLGRDVAGVLPDGRSMVVQCKHFATHRSVVSHDMRDLLGARTSFAADVAIFVTNTRFTTDAEKYANDNDIIVIGRNLFASWLKGSRLDYVLQAGVGGQGDRKHLKTWKKTYGDPRRDRRKRPAS</sequence>
<evidence type="ECO:0000313" key="3">
    <source>
        <dbReference type="EMBL" id="RMI45397.1"/>
    </source>
</evidence>
<protein>
    <submittedName>
        <fullName evidence="3">Restriction endonuclease</fullName>
    </submittedName>
</protein>
<dbReference type="InterPro" id="IPR052906">
    <property type="entry name" value="Type_IV_Methyl-Rstrct_Enzyme"/>
</dbReference>
<dbReference type="AlphaFoldDB" id="A0A3M2M6S1"/>
<organism evidence="3 4">
    <name type="scientific">Streptomyces triticirhizae</name>
    <dbReference type="NCBI Taxonomy" id="2483353"/>
    <lineage>
        <taxon>Bacteria</taxon>
        <taxon>Bacillati</taxon>
        <taxon>Actinomycetota</taxon>
        <taxon>Actinomycetes</taxon>
        <taxon>Kitasatosporales</taxon>
        <taxon>Streptomycetaceae</taxon>
        <taxon>Streptomyces</taxon>
    </lineage>
</organism>
<evidence type="ECO:0000313" key="4">
    <source>
        <dbReference type="Proteomes" id="UP000278673"/>
    </source>
</evidence>
<dbReference type="GO" id="GO:0015666">
    <property type="term" value="F:restriction endodeoxyribonuclease activity"/>
    <property type="evidence" value="ECO:0007669"/>
    <property type="project" value="TreeGrafter"/>
</dbReference>
<keyword evidence="3" id="KW-0255">Endonuclease</keyword>
<evidence type="ECO:0000259" key="2">
    <source>
        <dbReference type="Pfam" id="PF04471"/>
    </source>
</evidence>
<accession>A0A3M2M6S1</accession>
<dbReference type="GO" id="GO:0003677">
    <property type="term" value="F:DNA binding"/>
    <property type="evidence" value="ECO:0007669"/>
    <property type="project" value="InterPro"/>
</dbReference>
<keyword evidence="3" id="KW-0378">Hydrolase</keyword>
<dbReference type="InterPro" id="IPR011856">
    <property type="entry name" value="tRNA_endonuc-like_dom_sf"/>
</dbReference>
<dbReference type="Pfam" id="PF04471">
    <property type="entry name" value="Mrr_cat"/>
    <property type="match status" value="1"/>
</dbReference>
<dbReference type="InterPro" id="IPR011335">
    <property type="entry name" value="Restrct_endonuc-II-like"/>
</dbReference>
<dbReference type="PANTHER" id="PTHR30015:SF6">
    <property type="entry name" value="SLL1429 PROTEIN"/>
    <property type="match status" value="1"/>
</dbReference>
<proteinExistence type="predicted"/>
<dbReference type="InterPro" id="IPR007560">
    <property type="entry name" value="Restrct_endonuc_IV_Mrr"/>
</dbReference>
<dbReference type="EMBL" id="RFFJ01000008">
    <property type="protein sequence ID" value="RMI45397.1"/>
    <property type="molecule type" value="Genomic_DNA"/>
</dbReference>
<evidence type="ECO:0000256" key="1">
    <source>
        <dbReference type="SAM" id="Phobius"/>
    </source>
</evidence>
<dbReference type="RefSeq" id="WP_122182259.1">
    <property type="nucleotide sequence ID" value="NZ_RFFJ01000008.1"/>
</dbReference>
<keyword evidence="1" id="KW-0472">Membrane</keyword>
<dbReference type="Gene3D" id="3.40.1350.10">
    <property type="match status" value="1"/>
</dbReference>
<feature type="transmembrane region" description="Helical" evidence="1">
    <location>
        <begin position="16"/>
        <end position="33"/>
    </location>
</feature>
<dbReference type="SUPFAM" id="SSF52980">
    <property type="entry name" value="Restriction endonuclease-like"/>
    <property type="match status" value="1"/>
</dbReference>
<dbReference type="PANTHER" id="PTHR30015">
    <property type="entry name" value="MRR RESTRICTION SYSTEM PROTEIN"/>
    <property type="match status" value="1"/>
</dbReference>
<feature type="transmembrane region" description="Helical" evidence="1">
    <location>
        <begin position="39"/>
        <end position="57"/>
    </location>
</feature>
<dbReference type="GO" id="GO:0009307">
    <property type="term" value="P:DNA restriction-modification system"/>
    <property type="evidence" value="ECO:0007669"/>
    <property type="project" value="InterPro"/>
</dbReference>
<dbReference type="Proteomes" id="UP000278673">
    <property type="component" value="Unassembled WGS sequence"/>
</dbReference>
<keyword evidence="3" id="KW-0540">Nuclease</keyword>
<feature type="domain" description="Restriction endonuclease type IV Mrr" evidence="2">
    <location>
        <begin position="87"/>
        <end position="199"/>
    </location>
</feature>